<dbReference type="EMBL" id="CAUYUJ010014772">
    <property type="protein sequence ID" value="CAK0845874.1"/>
    <property type="molecule type" value="Genomic_DNA"/>
</dbReference>
<feature type="region of interest" description="Disordered" evidence="1">
    <location>
        <begin position="1"/>
        <end position="137"/>
    </location>
</feature>
<reference evidence="2" key="1">
    <citation type="submission" date="2023-10" db="EMBL/GenBank/DDBJ databases">
        <authorList>
            <person name="Chen Y."/>
            <person name="Shah S."/>
            <person name="Dougan E. K."/>
            <person name="Thang M."/>
            <person name="Chan C."/>
        </authorList>
    </citation>
    <scope>NUCLEOTIDE SEQUENCE [LARGE SCALE GENOMIC DNA]</scope>
</reference>
<name>A0ABN9TIY1_9DINO</name>
<evidence type="ECO:0000313" key="3">
    <source>
        <dbReference type="Proteomes" id="UP001189429"/>
    </source>
</evidence>
<evidence type="ECO:0000313" key="2">
    <source>
        <dbReference type="EMBL" id="CAK0845874.1"/>
    </source>
</evidence>
<evidence type="ECO:0000256" key="1">
    <source>
        <dbReference type="SAM" id="MobiDB-lite"/>
    </source>
</evidence>
<keyword evidence="3" id="KW-1185">Reference proteome</keyword>
<feature type="compositionally biased region" description="Basic and acidic residues" evidence="1">
    <location>
        <begin position="64"/>
        <end position="79"/>
    </location>
</feature>
<organism evidence="2 3">
    <name type="scientific">Prorocentrum cordatum</name>
    <dbReference type="NCBI Taxonomy" id="2364126"/>
    <lineage>
        <taxon>Eukaryota</taxon>
        <taxon>Sar</taxon>
        <taxon>Alveolata</taxon>
        <taxon>Dinophyceae</taxon>
        <taxon>Prorocentrales</taxon>
        <taxon>Prorocentraceae</taxon>
        <taxon>Prorocentrum</taxon>
    </lineage>
</organism>
<feature type="compositionally biased region" description="Basic residues" evidence="1">
    <location>
        <begin position="1"/>
        <end position="16"/>
    </location>
</feature>
<sequence length="440" mass="47147">MRPGRRLRRRGRRRRRQGGEVAEPGTDRAWRDRVGPRQRRLKRRAGDPGSRQRSVPVAPLVAEVQREAGQDGHTAHRGGEGPLEGDTAPPGRHSRHALRHAAGPAPGGGREEDVPEGRGGGGGRGLGPPGEWRLVRRRRKDVPRTLERVLKSAPFPLVASTVAGLGERGAEGEEMRECAAFVGRSPAPLEALPAPLLLRLTVAATKSGAVAEGALDAVASAAALTLPGWNMDDVSKLLLAVAKARPRRGAQGSRDGVAELYRRSHEVLPVKLSEFSSVQLIKVLLAIGQAAECRPLMEAVALHAAETRLGPELPAQQVQLLTQGLVPLGGGHAAVVKALDFWAAQLNEATRAENLLTESMGDDMVKQRRKDLEAKGQLNADQLAKLANTLAPHAAKHQDLVLASAHQAVCGARSVRGHRGRSHARGQGRDRGVLPWWLRP</sequence>
<feature type="compositionally biased region" description="Basic and acidic residues" evidence="1">
    <location>
        <begin position="25"/>
        <end position="35"/>
    </location>
</feature>
<gene>
    <name evidence="2" type="ORF">PCOR1329_LOCUS39529</name>
</gene>
<comment type="caution">
    <text evidence="2">The sequence shown here is derived from an EMBL/GenBank/DDBJ whole genome shotgun (WGS) entry which is preliminary data.</text>
</comment>
<proteinExistence type="predicted"/>
<protein>
    <submittedName>
        <fullName evidence="2">Uncharacterized protein</fullName>
    </submittedName>
</protein>
<accession>A0ABN9TIY1</accession>
<dbReference type="Proteomes" id="UP001189429">
    <property type="component" value="Unassembled WGS sequence"/>
</dbReference>
<feature type="compositionally biased region" description="Gly residues" evidence="1">
    <location>
        <begin position="117"/>
        <end position="128"/>
    </location>
</feature>